<evidence type="ECO:0000256" key="6">
    <source>
        <dbReference type="ARBA" id="ARBA00023136"/>
    </source>
</evidence>
<name>A0A803JE85_XENTR</name>
<dbReference type="GeneTree" id="ENSGT00710000106813"/>
<dbReference type="GO" id="GO:0005509">
    <property type="term" value="F:calcium ion binding"/>
    <property type="evidence" value="ECO:0007669"/>
    <property type="project" value="InterPro"/>
</dbReference>
<dbReference type="InterPro" id="IPR049883">
    <property type="entry name" value="NOTCH1_EGF-like"/>
</dbReference>
<dbReference type="FunFam" id="2.10.25.10:FF:000100">
    <property type="entry name" value="neurogenic locus notch homolog protein 3"/>
    <property type="match status" value="1"/>
</dbReference>
<evidence type="ECO:0000313" key="12">
    <source>
        <dbReference type="Ensembl" id="ENSXETP00000106198"/>
    </source>
</evidence>
<evidence type="ECO:0000256" key="10">
    <source>
        <dbReference type="SAM" id="MobiDB-lite"/>
    </source>
</evidence>
<dbReference type="CDD" id="cd00054">
    <property type="entry name" value="EGF_CA"/>
    <property type="match status" value="2"/>
</dbReference>
<evidence type="ECO:0000256" key="9">
    <source>
        <dbReference type="PROSITE-ProRule" id="PRU00076"/>
    </source>
</evidence>
<evidence type="ECO:0000256" key="2">
    <source>
        <dbReference type="ARBA" id="ARBA00022475"/>
    </source>
</evidence>
<keyword evidence="8" id="KW-0325">Glycoprotein</keyword>
<feature type="domain" description="EGF-like" evidence="11">
    <location>
        <begin position="440"/>
        <end position="479"/>
    </location>
</feature>
<feature type="region of interest" description="Disordered" evidence="10">
    <location>
        <begin position="320"/>
        <end position="350"/>
    </location>
</feature>
<dbReference type="PROSITE" id="PS50026">
    <property type="entry name" value="EGF_3"/>
    <property type="match status" value="2"/>
</dbReference>
<comment type="subcellular location">
    <subcellularLocation>
        <location evidence="1">Cell membrane</location>
    </subcellularLocation>
</comment>
<keyword evidence="3 9" id="KW-0245">EGF-like domain</keyword>
<dbReference type="Gene3D" id="2.10.25.10">
    <property type="entry name" value="Laminin"/>
    <property type="match status" value="2"/>
</dbReference>
<dbReference type="SMART" id="SM00179">
    <property type="entry name" value="EGF_CA"/>
    <property type="match status" value="2"/>
</dbReference>
<feature type="region of interest" description="Disordered" evidence="10">
    <location>
        <begin position="279"/>
        <end position="300"/>
    </location>
</feature>
<dbReference type="InterPro" id="IPR000742">
    <property type="entry name" value="EGF"/>
</dbReference>
<evidence type="ECO:0000259" key="11">
    <source>
        <dbReference type="PROSITE" id="PS50026"/>
    </source>
</evidence>
<evidence type="ECO:0000256" key="1">
    <source>
        <dbReference type="ARBA" id="ARBA00004236"/>
    </source>
</evidence>
<dbReference type="AlphaFoldDB" id="A0A803JE85"/>
<evidence type="ECO:0000256" key="3">
    <source>
        <dbReference type="ARBA" id="ARBA00022536"/>
    </source>
</evidence>
<dbReference type="InParanoid" id="A0A803JE85"/>
<dbReference type="Ensembl" id="ENSXETT00000120676">
    <property type="protein sequence ID" value="ENSXETP00000104202"/>
    <property type="gene ID" value="ENSXETG00000042186"/>
</dbReference>
<keyword evidence="4" id="KW-0732">Signal</keyword>
<keyword evidence="7 9" id="KW-1015">Disulfide bond</keyword>
<protein>
    <recommendedName>
        <fullName evidence="11">EGF-like domain-containing protein</fullName>
    </recommendedName>
</protein>
<feature type="compositionally biased region" description="Low complexity" evidence="10">
    <location>
        <begin position="157"/>
        <end position="173"/>
    </location>
</feature>
<organism evidence="12">
    <name type="scientific">Xenopus tropicalis</name>
    <name type="common">Western clawed frog</name>
    <name type="synonym">Silurana tropicalis</name>
    <dbReference type="NCBI Taxonomy" id="8364"/>
    <lineage>
        <taxon>Eukaryota</taxon>
        <taxon>Metazoa</taxon>
        <taxon>Chordata</taxon>
        <taxon>Craniata</taxon>
        <taxon>Vertebrata</taxon>
        <taxon>Euteleostomi</taxon>
        <taxon>Amphibia</taxon>
        <taxon>Batrachia</taxon>
        <taxon>Anura</taxon>
        <taxon>Pipoidea</taxon>
        <taxon>Pipidae</taxon>
        <taxon>Xenopodinae</taxon>
        <taxon>Xenopus</taxon>
        <taxon>Silurana</taxon>
    </lineage>
</organism>
<feature type="compositionally biased region" description="Polar residues" evidence="10">
    <location>
        <begin position="62"/>
        <end position="78"/>
    </location>
</feature>
<evidence type="ECO:0000256" key="8">
    <source>
        <dbReference type="ARBA" id="ARBA00023180"/>
    </source>
</evidence>
<sequence length="682" mass="72211">MAPEITTHNVITASDSGTSRTYPLLTPSYGASTVLSPTAHRVSDTSGPSSSLPVTAPDTGTEVPTNNPSTWVSSASNWPSPSHPSLLQSEPSSSTLSPSASSAELGSSPVQETSTHFTKFSSSSSPDTFSSSPKPPQLLSSSSLPPSPPEIPSVAFSSTSSISLSPMPTLPTSGPASSPATVGTEVTAIPLSTIETTNQFSEFTTAATSSVTGPIHQTIQPHRTITGSVTTVFVGTDAREVTNNPTVSAAEDILVETSKPVDGSEWTTSTEKLQTVVVTSEPSAQPTAPSTTTPSDLLLPPIRPTTQGLPQPDVHTTKTSDFHFTTNDPNRQVPTPITTELNPETFTPGMDIRTSTVGATERSADQTTTQSHVQKGKPITTTATTKAPVITAPRATQPAERGGRCLSNPCQNGGRCVELGRATYQCECPPAWQGQHCGTDVDECLAEPCPPQASCINKRGSFSCRCPLGSFLEKESGCVPARTFLGHIKVPRNFLNGTMGQYSDVGQIEEVIVHMLNRSFSGLSGYYLSEVTNSSDTNHILISVQNLFSLGSNVTKKEIKQNLQNYMRSCQSGLESSPGCHLMLHPQLYYIADGLCSASPPECDRDTTECSDGTGVPLCQCKPGYFKYTKMDHSCKACEDGFQRVNGSCARGPFGLGGFNCSNRSSEQIRFSPGLVRSQHCL</sequence>
<feature type="compositionally biased region" description="Polar residues" evidence="10">
    <location>
        <begin position="1"/>
        <end position="21"/>
    </location>
</feature>
<dbReference type="Pfam" id="PF12661">
    <property type="entry name" value="hEGF"/>
    <property type="match status" value="1"/>
</dbReference>
<dbReference type="Pfam" id="PF07645">
    <property type="entry name" value="EGF_CA"/>
    <property type="match status" value="1"/>
</dbReference>
<dbReference type="SUPFAM" id="SSF57196">
    <property type="entry name" value="EGF/Laminin"/>
    <property type="match status" value="2"/>
</dbReference>
<feature type="region of interest" description="Disordered" evidence="10">
    <location>
        <begin position="1"/>
        <end position="182"/>
    </location>
</feature>
<dbReference type="PROSITE" id="PS01187">
    <property type="entry name" value="EGF_CA"/>
    <property type="match status" value="1"/>
</dbReference>
<dbReference type="Pfam" id="PF00008">
    <property type="entry name" value="EGF"/>
    <property type="match status" value="1"/>
</dbReference>
<comment type="caution">
    <text evidence="9">Lacks conserved residue(s) required for the propagation of feature annotation.</text>
</comment>
<dbReference type="Ensembl" id="ENSXETT00000105952">
    <property type="protein sequence ID" value="ENSXETP00000106198"/>
    <property type="gene ID" value="ENSXETG00000042186"/>
</dbReference>
<feature type="compositionally biased region" description="Polar residues" evidence="10">
    <location>
        <begin position="322"/>
        <end position="345"/>
    </location>
</feature>
<dbReference type="PANTHER" id="PTHR24037:SF3">
    <property type="entry name" value="PROTEIN HEG HOMOLOG 1"/>
    <property type="match status" value="1"/>
</dbReference>
<keyword evidence="6" id="KW-0472">Membrane</keyword>
<reference evidence="12" key="1">
    <citation type="journal article" date="2010" name="Science">
        <title>The genome of the Western clawed frog Xenopus tropicalis.</title>
        <authorList>
            <person name="Hellsten U."/>
            <person name="Harland R.M."/>
            <person name="Gilchrist M.J."/>
            <person name="Hendrix D."/>
            <person name="Jurka J."/>
            <person name="Kapitonov V."/>
            <person name="Ovcharenko I."/>
            <person name="Putnam N.H."/>
            <person name="Shu S."/>
            <person name="Taher L."/>
            <person name="Blitz I.L."/>
            <person name="Blumberg B."/>
            <person name="Dichmann D.S."/>
            <person name="Dubchak I."/>
            <person name="Amaya E."/>
            <person name="Detter J.C."/>
            <person name="Fletcher R."/>
            <person name="Gerhard D.S."/>
            <person name="Goodstein D."/>
            <person name="Graves T."/>
            <person name="Grigoriev I.V."/>
            <person name="Grimwood J."/>
            <person name="Kawashima T."/>
            <person name="Lindquist E."/>
            <person name="Lucas S.M."/>
            <person name="Mead P.E."/>
            <person name="Mitros T."/>
            <person name="Ogino H."/>
            <person name="Ohta Y."/>
            <person name="Poliakov A.V."/>
            <person name="Pollet N."/>
            <person name="Robert J."/>
            <person name="Salamov A."/>
            <person name="Sater A.K."/>
            <person name="Schmutz J."/>
            <person name="Terry A."/>
            <person name="Vize P.D."/>
            <person name="Warren W.C."/>
            <person name="Wells D."/>
            <person name="Wills A."/>
            <person name="Wilson R.K."/>
            <person name="Zimmerman L.B."/>
            <person name="Zorn A.M."/>
            <person name="Grainger R."/>
            <person name="Grammer T."/>
            <person name="Khokha M.K."/>
            <person name="Richardson P.M."/>
            <person name="Rokhsar D.S."/>
        </authorList>
    </citation>
    <scope>NUCLEOTIDE SEQUENCE [LARGE SCALE GENOMIC DNA]</scope>
    <source>
        <strain evidence="12">Nigerian</strain>
    </source>
</reference>
<proteinExistence type="predicted"/>
<keyword evidence="5" id="KW-0677">Repeat</keyword>
<evidence type="ECO:0000256" key="4">
    <source>
        <dbReference type="ARBA" id="ARBA00022729"/>
    </source>
</evidence>
<accession>A0A803JE85</accession>
<dbReference type="SMART" id="SM00181">
    <property type="entry name" value="EGF"/>
    <property type="match status" value="3"/>
</dbReference>
<dbReference type="InterPro" id="IPR018097">
    <property type="entry name" value="EGF_Ca-bd_CS"/>
</dbReference>
<feature type="compositionally biased region" description="Polar residues" evidence="10">
    <location>
        <begin position="44"/>
        <end position="53"/>
    </location>
</feature>
<dbReference type="InterPro" id="IPR000152">
    <property type="entry name" value="EGF-type_Asp/Asn_hydroxyl_site"/>
</dbReference>
<dbReference type="InterPro" id="IPR013032">
    <property type="entry name" value="EGF-like_CS"/>
</dbReference>
<reference evidence="12" key="2">
    <citation type="submission" date="2021-03" db="UniProtKB">
        <authorList>
            <consortium name="Ensembl"/>
        </authorList>
    </citation>
    <scope>IDENTIFICATION</scope>
</reference>
<dbReference type="PROSITE" id="PS00010">
    <property type="entry name" value="ASX_HYDROXYL"/>
    <property type="match status" value="1"/>
</dbReference>
<dbReference type="PANTHER" id="PTHR24037">
    <property type="entry name" value="HEART DEVELOPMENT PROTEIN WITH EGF-LIKE DOMAINS 1"/>
    <property type="match status" value="1"/>
</dbReference>
<feature type="compositionally biased region" description="Low complexity" evidence="10">
    <location>
        <begin position="79"/>
        <end position="144"/>
    </location>
</feature>
<feature type="domain" description="EGF-like" evidence="11">
    <location>
        <begin position="401"/>
        <end position="438"/>
    </location>
</feature>
<evidence type="ECO:0000256" key="7">
    <source>
        <dbReference type="ARBA" id="ARBA00023157"/>
    </source>
</evidence>
<evidence type="ECO:0000256" key="5">
    <source>
        <dbReference type="ARBA" id="ARBA00022737"/>
    </source>
</evidence>
<dbReference type="InterPro" id="IPR001881">
    <property type="entry name" value="EGF-like_Ca-bd_dom"/>
</dbReference>
<dbReference type="PROSITE" id="PS00022">
    <property type="entry name" value="EGF_1"/>
    <property type="match status" value="1"/>
</dbReference>
<keyword evidence="2" id="KW-1003">Cell membrane</keyword>
<dbReference type="GO" id="GO:0005886">
    <property type="term" value="C:plasma membrane"/>
    <property type="evidence" value="ECO:0007669"/>
    <property type="project" value="UniProtKB-SubCell"/>
</dbReference>
<feature type="disulfide bond" evidence="9">
    <location>
        <begin position="428"/>
        <end position="437"/>
    </location>
</feature>